<dbReference type="InterPro" id="IPR026444">
    <property type="entry name" value="Secre_tail"/>
</dbReference>
<evidence type="ECO:0000313" key="5">
    <source>
        <dbReference type="EMBL" id="MBO3097778.1"/>
    </source>
</evidence>
<dbReference type="RefSeq" id="WP_208232920.1">
    <property type="nucleotide sequence ID" value="NZ_JAGEVG010000005.1"/>
</dbReference>
<evidence type="ECO:0000256" key="1">
    <source>
        <dbReference type="ARBA" id="ARBA00022729"/>
    </source>
</evidence>
<proteinExistence type="predicted"/>
<dbReference type="EMBL" id="JAGEVG010000005">
    <property type="protein sequence ID" value="MBO3097778.1"/>
    <property type="molecule type" value="Genomic_DNA"/>
</dbReference>
<feature type="chain" id="PRO_5045088501" evidence="2">
    <location>
        <begin position="19"/>
        <end position="611"/>
    </location>
</feature>
<dbReference type="NCBIfam" id="TIGR04183">
    <property type="entry name" value="Por_Secre_tail"/>
    <property type="match status" value="1"/>
</dbReference>
<accession>A0ABS3SS98</accession>
<comment type="caution">
    <text evidence="5">The sequence shown here is derived from an EMBL/GenBank/DDBJ whole genome shotgun (WGS) entry which is preliminary data.</text>
</comment>
<name>A0ABS3SS98_9FLAO</name>
<dbReference type="CDD" id="cd00229">
    <property type="entry name" value="SGNH_hydrolase"/>
    <property type="match status" value="1"/>
</dbReference>
<dbReference type="Pfam" id="PF18962">
    <property type="entry name" value="Por_Secre_tail"/>
    <property type="match status" value="1"/>
</dbReference>
<sequence length="611" mass="66004">MKKQLLFLLMLMTSISFAQQYAFIDFGHGNTTTSGNWNNVVTTMQNQTGVIVNLIDSNGAATGVTLELTDAFDAINTNGTTSPNSALPFPASATRDSFFGATSAAFNGNITLTGGFTLTGLDPSKYYSFSVFSSRTGVSDNRETLYTVTGATIAAEGLNASNNTANTADILNIQSTASGDITFEAKPGPNNNNSFGFFYIGALQLIISDTPIGDTTPDPALTLTYPNGGHLWEVDKTVRVKWSSIAVTDMLIEFSSDNGANWSTIATAPASLQYYDMVVPNTISSSCLIRISGEGLTDTSDAAFETIPNEGLVYRIVILGSSTAAGVGPSDGNNAWATKYRNYLTEMDTRYDIVNLAVGGYATYNILPTGTPIPSGVSRSIDTQRNITKGIELVPGGVIINMPSNDAASGYPVADQLTNYNLISAVTTSEEVPLWVTTPQPRNFGSNTTNLNIQTQMVTETNMMFGDFAIDFWTGFPIANNNGILPQYDSGDGIHYNDAAHQIFYDRVIAKGIHLAVKERADALSVEDYVTADFKVYPNPVTTTATIKFTQTLSQEVTITLIDMLGKEIYRKTKTPVNNTMSFSRDQIESGFYIMRINSDNKIITKRILIN</sequence>
<evidence type="ECO:0000256" key="2">
    <source>
        <dbReference type="SAM" id="SignalP"/>
    </source>
</evidence>
<feature type="signal peptide" evidence="2">
    <location>
        <begin position="1"/>
        <end position="18"/>
    </location>
</feature>
<dbReference type="InterPro" id="IPR013830">
    <property type="entry name" value="SGNH_hydro"/>
</dbReference>
<dbReference type="InterPro" id="IPR036514">
    <property type="entry name" value="SGNH_hydro_sf"/>
</dbReference>
<organism evidence="5 6">
    <name type="scientific">Gelidibacter pelagius</name>
    <dbReference type="NCBI Taxonomy" id="2819985"/>
    <lineage>
        <taxon>Bacteria</taxon>
        <taxon>Pseudomonadati</taxon>
        <taxon>Bacteroidota</taxon>
        <taxon>Flavobacteriia</taxon>
        <taxon>Flavobacteriales</taxon>
        <taxon>Flavobacteriaceae</taxon>
        <taxon>Gelidibacter</taxon>
    </lineage>
</organism>
<evidence type="ECO:0000259" key="3">
    <source>
        <dbReference type="Pfam" id="PF13472"/>
    </source>
</evidence>
<evidence type="ECO:0000313" key="6">
    <source>
        <dbReference type="Proteomes" id="UP000681315"/>
    </source>
</evidence>
<keyword evidence="6" id="KW-1185">Reference proteome</keyword>
<dbReference type="Proteomes" id="UP000681315">
    <property type="component" value="Unassembled WGS sequence"/>
</dbReference>
<dbReference type="SUPFAM" id="SSF52266">
    <property type="entry name" value="SGNH hydrolase"/>
    <property type="match status" value="1"/>
</dbReference>
<gene>
    <name evidence="5" type="ORF">J4051_05835</name>
</gene>
<feature type="domain" description="Secretion system C-terminal sorting" evidence="4">
    <location>
        <begin position="536"/>
        <end position="610"/>
    </location>
</feature>
<dbReference type="Pfam" id="PF13472">
    <property type="entry name" value="Lipase_GDSL_2"/>
    <property type="match status" value="1"/>
</dbReference>
<evidence type="ECO:0000259" key="4">
    <source>
        <dbReference type="Pfam" id="PF18962"/>
    </source>
</evidence>
<feature type="domain" description="SGNH hydrolase-type esterase" evidence="3">
    <location>
        <begin position="319"/>
        <end position="503"/>
    </location>
</feature>
<dbReference type="Gene3D" id="3.40.50.1110">
    <property type="entry name" value="SGNH hydrolase"/>
    <property type="match status" value="1"/>
</dbReference>
<keyword evidence="1 2" id="KW-0732">Signal</keyword>
<reference evidence="5 6" key="1">
    <citation type="submission" date="2021-03" db="EMBL/GenBank/DDBJ databases">
        <title>Gelidibacter sp. nov., isolated from costal sediment.</title>
        <authorList>
            <person name="Lun K.-Y."/>
        </authorList>
    </citation>
    <scope>NUCLEOTIDE SEQUENCE [LARGE SCALE GENOMIC DNA]</scope>
    <source>
        <strain evidence="5 6">DF109</strain>
    </source>
</reference>
<protein>
    <submittedName>
        <fullName evidence="5">T9SS type A sorting domain-containing protein</fullName>
    </submittedName>
</protein>